<sequence length="939" mass="99440">MTTKLKRKHVTLALVLPLLLSSLNGSFAGAAALPTTVTPQSAPSWGYFVDNYQNNITANNMVSSNPAIGTLSKFLDLWTPGDKVTDSVYYWKNGTKVNPGVLDANMQYVANIAATRTADQETAAYLDDRRNQTYSVTEGLGSLTDVYRSKSGTYTTIQDVAADATTKKYDDGNSSNAAGNVNSELGKMVTLIGTVRGNYASGNPSKNFYQYPRPWRQLGENVLIPTLIPAKSSTPASDGGFPSGHTNAAYLAAFSLAYAVPERFQELLTRASELGNNRIVTGMHSPLDVMGGRVLATAMAAATLNDPANAAIKQAAYDNAHANLLTQTGTAEDRFSDYVKNKKEYTGRLTYGFNQINATMNPMVVPKGAEVLLETRLPYLDNTQRRWVLATTGIPSGYPLLDDTEGWGRLNLFAAADGYGAFVGDVTVTMDAYKGGFHALDRWRNDISGTGKLTKGGTGTLKLQGDNTYSGGTQITDGILDGDSNTAFGTGDVAVTGGAMIENVAGTMTIGASYTQSAEGALELNLGSNNDLLEIKGDVSLNGKLRLNFTNNYVPDNGIVTIITHGKDRRNGQFSSVETTGLPSGYTVKVIYDTDSIRVKVTNDTAPPSWPEKGGLTSSNVGQTSLTLNWPAATDESGVAGYSVYRDALLIGTVPGTTYSYTLTDLIGSTSYSFSVVAYDLEGNQSSPLNASFSTDGRRRSSGGGSTGSSASNSGETVSNNTDPAGTSSLGTTPAVPPTSTKPGAPTASTGISAGSPSKLFSDVDGTYSWAVEAIDTLASKGIIQGTSDKMFAPDKRISRADVVLLLVRALDLKSEFTSNFSDVAKEDYYYEALGTAKQLGLVNGLEGTTFGPKQDVTREDLMLLCARAFMLAGHDVQANTADLSQFTDHTQISPYAAEGVAFLVKKGIVEGNGHEINPSGAATRAETAVMIYRMVNMK</sequence>
<evidence type="ECO:0000313" key="7">
    <source>
        <dbReference type="Proteomes" id="UP000215509"/>
    </source>
</evidence>
<feature type="region of interest" description="Disordered" evidence="2">
    <location>
        <begin position="687"/>
        <end position="753"/>
    </location>
</feature>
<feature type="domain" description="SLH" evidence="5">
    <location>
        <begin position="758"/>
        <end position="821"/>
    </location>
</feature>
<dbReference type="AlphaFoldDB" id="A0A229UUJ1"/>
<dbReference type="GO" id="GO:0003993">
    <property type="term" value="F:acid phosphatase activity"/>
    <property type="evidence" value="ECO:0007669"/>
    <property type="project" value="InterPro"/>
</dbReference>
<evidence type="ECO:0000313" key="6">
    <source>
        <dbReference type="EMBL" id="OXM87050.1"/>
    </source>
</evidence>
<feature type="domain" description="SLH" evidence="5">
    <location>
        <begin position="884"/>
        <end position="939"/>
    </location>
</feature>
<dbReference type="NCBIfam" id="TIGR02601">
    <property type="entry name" value="autotrns_rpt"/>
    <property type="match status" value="1"/>
</dbReference>
<dbReference type="InterPro" id="IPR003961">
    <property type="entry name" value="FN3_dom"/>
</dbReference>
<dbReference type="EMBL" id="NMQW01000009">
    <property type="protein sequence ID" value="OXM87050.1"/>
    <property type="molecule type" value="Genomic_DNA"/>
</dbReference>
<comment type="caution">
    <text evidence="6">The sequence shown here is derived from an EMBL/GenBank/DDBJ whole genome shotgun (WGS) entry which is preliminary data.</text>
</comment>
<dbReference type="InterPro" id="IPR001119">
    <property type="entry name" value="SLH_dom"/>
</dbReference>
<dbReference type="InterPro" id="IPR000326">
    <property type="entry name" value="PAP2/HPO"/>
</dbReference>
<feature type="chain" id="PRO_5038948491" evidence="3">
    <location>
        <begin position="29"/>
        <end position="939"/>
    </location>
</feature>
<dbReference type="InterPro" id="IPR001011">
    <property type="entry name" value="Acid_Pase_classA_bac"/>
</dbReference>
<keyword evidence="7" id="KW-1185">Reference proteome</keyword>
<feature type="compositionally biased region" description="Polar residues" evidence="2">
    <location>
        <begin position="718"/>
        <end position="753"/>
    </location>
</feature>
<dbReference type="OrthoDB" id="9780507at2"/>
<feature type="compositionally biased region" description="Low complexity" evidence="2">
    <location>
        <begin position="708"/>
        <end position="717"/>
    </location>
</feature>
<dbReference type="RefSeq" id="WP_094014149.1">
    <property type="nucleotide sequence ID" value="NZ_NMQW01000009.1"/>
</dbReference>
<dbReference type="Proteomes" id="UP000215509">
    <property type="component" value="Unassembled WGS sequence"/>
</dbReference>
<dbReference type="Pfam" id="PF00395">
    <property type="entry name" value="SLH"/>
    <property type="match status" value="3"/>
</dbReference>
<dbReference type="CDD" id="cd03397">
    <property type="entry name" value="PAP2_acid_phosphatase"/>
    <property type="match status" value="1"/>
</dbReference>
<dbReference type="Gene3D" id="1.20.144.10">
    <property type="entry name" value="Phosphatidic acid phosphatase type 2/haloperoxidase"/>
    <property type="match status" value="1"/>
</dbReference>
<evidence type="ECO:0000259" key="4">
    <source>
        <dbReference type="PROSITE" id="PS50853"/>
    </source>
</evidence>
<dbReference type="PANTHER" id="PTHR43308:SF5">
    <property type="entry name" value="S-LAYER PROTEIN _ PEPTIDOGLYCAN ENDO-BETA-N-ACETYLGLUCOSAMINIDASE"/>
    <property type="match status" value="1"/>
</dbReference>
<feature type="signal peptide" evidence="3">
    <location>
        <begin position="1"/>
        <end position="28"/>
    </location>
</feature>
<dbReference type="SMART" id="SM00060">
    <property type="entry name" value="FN3"/>
    <property type="match status" value="1"/>
</dbReference>
<evidence type="ECO:0000256" key="1">
    <source>
        <dbReference type="ARBA" id="ARBA00022729"/>
    </source>
</evidence>
<feature type="domain" description="SLH" evidence="5">
    <location>
        <begin position="822"/>
        <end position="880"/>
    </location>
</feature>
<dbReference type="InterPro" id="IPR013783">
    <property type="entry name" value="Ig-like_fold"/>
</dbReference>
<dbReference type="PROSITE" id="PS50853">
    <property type="entry name" value="FN3"/>
    <property type="match status" value="1"/>
</dbReference>
<organism evidence="6 7">
    <name type="scientific">Paenibacillus rigui</name>
    <dbReference type="NCBI Taxonomy" id="554312"/>
    <lineage>
        <taxon>Bacteria</taxon>
        <taxon>Bacillati</taxon>
        <taxon>Bacillota</taxon>
        <taxon>Bacilli</taxon>
        <taxon>Bacillales</taxon>
        <taxon>Paenibacillaceae</taxon>
        <taxon>Paenibacillus</taxon>
    </lineage>
</organism>
<dbReference type="SUPFAM" id="SSF48317">
    <property type="entry name" value="Acid phosphatase/Vanadium-dependent haloperoxidase"/>
    <property type="match status" value="1"/>
</dbReference>
<dbReference type="PROSITE" id="PS51272">
    <property type="entry name" value="SLH"/>
    <property type="match status" value="3"/>
</dbReference>
<dbReference type="Pfam" id="PF12951">
    <property type="entry name" value="PATR"/>
    <property type="match status" value="1"/>
</dbReference>
<evidence type="ECO:0000259" key="5">
    <source>
        <dbReference type="PROSITE" id="PS51272"/>
    </source>
</evidence>
<gene>
    <name evidence="6" type="ORF">CF651_06955</name>
</gene>
<dbReference type="Pfam" id="PF01569">
    <property type="entry name" value="PAP2"/>
    <property type="match status" value="1"/>
</dbReference>
<dbReference type="InterPro" id="IPR036116">
    <property type="entry name" value="FN3_sf"/>
</dbReference>
<dbReference type="SMART" id="SM00014">
    <property type="entry name" value="acidPPc"/>
    <property type="match status" value="1"/>
</dbReference>
<dbReference type="SUPFAM" id="SSF49265">
    <property type="entry name" value="Fibronectin type III"/>
    <property type="match status" value="1"/>
</dbReference>
<dbReference type="Gene3D" id="2.60.40.10">
    <property type="entry name" value="Immunoglobulins"/>
    <property type="match status" value="1"/>
</dbReference>
<dbReference type="InterPro" id="IPR013425">
    <property type="entry name" value="Autotrns_rpt"/>
</dbReference>
<evidence type="ECO:0000256" key="3">
    <source>
        <dbReference type="SAM" id="SignalP"/>
    </source>
</evidence>
<protein>
    <submittedName>
        <fullName evidence="6">Phosphoesterase</fullName>
    </submittedName>
</protein>
<name>A0A229UUJ1_9BACL</name>
<feature type="domain" description="Fibronectin type-III" evidence="4">
    <location>
        <begin position="607"/>
        <end position="699"/>
    </location>
</feature>
<accession>A0A229UUJ1</accession>
<dbReference type="InterPro" id="IPR036938">
    <property type="entry name" value="PAP2/HPO_sf"/>
</dbReference>
<reference evidence="6 7" key="1">
    <citation type="submission" date="2017-07" db="EMBL/GenBank/DDBJ databases">
        <title>Genome sequencing and assembly of Paenibacillus rigui.</title>
        <authorList>
            <person name="Mayilraj S."/>
        </authorList>
    </citation>
    <scope>NUCLEOTIDE SEQUENCE [LARGE SCALE GENOMIC DNA]</scope>
    <source>
        <strain evidence="6 7">JCM 16352</strain>
    </source>
</reference>
<dbReference type="GO" id="GO:0030288">
    <property type="term" value="C:outer membrane-bounded periplasmic space"/>
    <property type="evidence" value="ECO:0007669"/>
    <property type="project" value="InterPro"/>
</dbReference>
<dbReference type="CDD" id="cd00063">
    <property type="entry name" value="FN3"/>
    <property type="match status" value="1"/>
</dbReference>
<proteinExistence type="predicted"/>
<evidence type="ECO:0000256" key="2">
    <source>
        <dbReference type="SAM" id="MobiDB-lite"/>
    </source>
</evidence>
<dbReference type="PANTHER" id="PTHR43308">
    <property type="entry name" value="OUTER MEMBRANE PROTEIN ALPHA-RELATED"/>
    <property type="match status" value="1"/>
</dbReference>
<dbReference type="Pfam" id="PF00041">
    <property type="entry name" value="fn3"/>
    <property type="match status" value="1"/>
</dbReference>
<dbReference type="InterPro" id="IPR051465">
    <property type="entry name" value="Cell_Envelope_Struct_Comp"/>
</dbReference>
<keyword evidence="1 3" id="KW-0732">Signal</keyword>